<keyword evidence="11" id="KW-0732">Signal</keyword>
<keyword evidence="15" id="KW-1185">Reference proteome</keyword>
<dbReference type="PROSITE" id="PS52016">
    <property type="entry name" value="TONB_DEPENDENT_REC_3"/>
    <property type="match status" value="1"/>
</dbReference>
<name>A0A437QSR5_9GAMM</name>
<dbReference type="InterPro" id="IPR037066">
    <property type="entry name" value="Plug_dom_sf"/>
</dbReference>
<feature type="domain" description="TonB-dependent receptor plug" evidence="13">
    <location>
        <begin position="118"/>
        <end position="221"/>
    </location>
</feature>
<dbReference type="Pfam" id="PF00593">
    <property type="entry name" value="TonB_dep_Rec_b-barrel"/>
    <property type="match status" value="1"/>
</dbReference>
<evidence type="ECO:0000256" key="4">
    <source>
        <dbReference type="ARBA" id="ARBA00022692"/>
    </source>
</evidence>
<feature type="signal peptide" evidence="11">
    <location>
        <begin position="1"/>
        <end position="25"/>
    </location>
</feature>
<dbReference type="OrthoDB" id="9815954at2"/>
<evidence type="ECO:0000256" key="5">
    <source>
        <dbReference type="ARBA" id="ARBA00023077"/>
    </source>
</evidence>
<evidence type="ECO:0000256" key="9">
    <source>
        <dbReference type="RuleBase" id="RU003357"/>
    </source>
</evidence>
<keyword evidence="6 8" id="KW-0472">Membrane</keyword>
<dbReference type="InterPro" id="IPR036942">
    <property type="entry name" value="Beta-barrel_TonB_sf"/>
</dbReference>
<keyword evidence="4 8" id="KW-0812">Transmembrane</keyword>
<feature type="domain" description="TonB-dependent receptor-like beta-barrel" evidence="12">
    <location>
        <begin position="318"/>
        <end position="760"/>
    </location>
</feature>
<dbReference type="GO" id="GO:0009279">
    <property type="term" value="C:cell outer membrane"/>
    <property type="evidence" value="ECO:0007669"/>
    <property type="project" value="UniProtKB-SubCell"/>
</dbReference>
<keyword evidence="2 8" id="KW-0813">Transport</keyword>
<keyword evidence="14" id="KW-0675">Receptor</keyword>
<dbReference type="EMBL" id="SACS01000009">
    <property type="protein sequence ID" value="RVU37530.1"/>
    <property type="molecule type" value="Genomic_DNA"/>
</dbReference>
<feature type="chain" id="PRO_5019427661" evidence="11">
    <location>
        <begin position="26"/>
        <end position="792"/>
    </location>
</feature>
<evidence type="ECO:0000259" key="13">
    <source>
        <dbReference type="Pfam" id="PF07715"/>
    </source>
</evidence>
<reference evidence="14 15" key="1">
    <citation type="submission" date="2019-01" db="EMBL/GenBank/DDBJ databases">
        <authorList>
            <person name="Chen W.-M."/>
        </authorList>
    </citation>
    <scope>NUCLEOTIDE SEQUENCE [LARGE SCALE GENOMIC DNA]</scope>
    <source>
        <strain evidence="14 15">KYPC3</strain>
    </source>
</reference>
<dbReference type="SUPFAM" id="SSF49464">
    <property type="entry name" value="Carboxypeptidase regulatory domain-like"/>
    <property type="match status" value="1"/>
</dbReference>
<dbReference type="InterPro" id="IPR000531">
    <property type="entry name" value="Beta-barrel_TonB"/>
</dbReference>
<dbReference type="Pfam" id="PF13620">
    <property type="entry name" value="CarboxypepD_reg"/>
    <property type="match status" value="1"/>
</dbReference>
<comment type="subcellular location">
    <subcellularLocation>
        <location evidence="1 8">Cell outer membrane</location>
        <topology evidence="1 8">Multi-pass membrane protein</topology>
    </subcellularLocation>
</comment>
<sequence length="792" mass="85964">MTVLSSVFKPAALALLVSLSLQVQAQSQAVTGMVVDSQGQPVANAKVHVHGRQQYVYTNAAGEFTIQSPLDAELHIAAKGYGDQFVKADQAQLKIALTAGGIERIAVSASGLHHYDLDMAHPVSVLSGEDLAVKTEPTIGETLKSLPGVHSNYYGPVAASPVIRGLDGPRVKLLSNGLDTGDVSRVGPDHAITADAITTEQIEVLRGPATLLYGSGAIGGVVNVVDNRIPRQLRAPQTILDSRFNSVSDEKSLAFTHDGSADQLAWHFDGFDRQSNDHDVPTFINDEGETADKLANSWLGNQALNGGLSWVGSQGLFGVSVGHIDSQYGIPGHHAHGDEHEEEGHEDHAEAADEGVYAAVKQDRVSLAGEIYSPISGIETLSFTGAYTDYQHIEMEGAIAGTTFKNKSFENRLSAEHIELAGWHGLLGVHQQRNDYAAFGEEAFTPPSVSDSYALFLLEEKTFGEVTAQLGARVERTKHRADAIELAHDHEEHHDEGHEEDHGSDYAKFTAASVSAGLVWNFVPGYQWAVSVSRSERAPSAAEIYANGAHIATSSYELGLAYQLDDDGEILLNTNKMPTETANNIDIGFRKIDGDLTFSYNFFYNQIDNYLYQANTGLTMEDLAAHDHGEHADEDAHDHAHGDYDIYQYQQRDVRMYGLEFALAYQLNTAQQVSLFADSVRASLKDGGDLPRIPPIKAGVEYQYQAEQWSANLGATHYARQDKVSEFESATASYTSIDASLSYYFDLASIDMTAFIKGTNLTDKLGYAHSSFIKEDAPLPGRALTLGVTARF</sequence>
<evidence type="ECO:0000256" key="3">
    <source>
        <dbReference type="ARBA" id="ARBA00022452"/>
    </source>
</evidence>
<dbReference type="PANTHER" id="PTHR30069">
    <property type="entry name" value="TONB-DEPENDENT OUTER MEMBRANE RECEPTOR"/>
    <property type="match status" value="1"/>
</dbReference>
<comment type="similarity">
    <text evidence="8 9">Belongs to the TonB-dependent receptor family.</text>
</comment>
<dbReference type="InterPro" id="IPR039426">
    <property type="entry name" value="TonB-dep_rcpt-like"/>
</dbReference>
<dbReference type="AlphaFoldDB" id="A0A437QSR5"/>
<evidence type="ECO:0000313" key="15">
    <source>
        <dbReference type="Proteomes" id="UP000283077"/>
    </source>
</evidence>
<evidence type="ECO:0000313" key="14">
    <source>
        <dbReference type="EMBL" id="RVU37530.1"/>
    </source>
</evidence>
<keyword evidence="7 8" id="KW-0998">Cell outer membrane</keyword>
<dbReference type="GO" id="GO:0015344">
    <property type="term" value="F:siderophore uptake transmembrane transporter activity"/>
    <property type="evidence" value="ECO:0007669"/>
    <property type="project" value="TreeGrafter"/>
</dbReference>
<dbReference type="InterPro" id="IPR008969">
    <property type="entry name" value="CarboxyPept-like_regulatory"/>
</dbReference>
<dbReference type="SUPFAM" id="SSF56935">
    <property type="entry name" value="Porins"/>
    <property type="match status" value="1"/>
</dbReference>
<dbReference type="Gene3D" id="2.60.40.1120">
    <property type="entry name" value="Carboxypeptidase-like, regulatory domain"/>
    <property type="match status" value="1"/>
</dbReference>
<dbReference type="Proteomes" id="UP000283077">
    <property type="component" value="Unassembled WGS sequence"/>
</dbReference>
<gene>
    <name evidence="14" type="ORF">EOE67_10115</name>
</gene>
<dbReference type="InterPro" id="IPR012910">
    <property type="entry name" value="Plug_dom"/>
</dbReference>
<keyword evidence="5 9" id="KW-0798">TonB box</keyword>
<feature type="region of interest" description="Disordered" evidence="10">
    <location>
        <begin position="328"/>
        <end position="350"/>
    </location>
</feature>
<dbReference type="Gene3D" id="2.170.130.10">
    <property type="entry name" value="TonB-dependent receptor, plug domain"/>
    <property type="match status" value="1"/>
</dbReference>
<evidence type="ECO:0000256" key="1">
    <source>
        <dbReference type="ARBA" id="ARBA00004571"/>
    </source>
</evidence>
<feature type="compositionally biased region" description="Basic and acidic residues" evidence="10">
    <location>
        <begin position="335"/>
        <end position="350"/>
    </location>
</feature>
<dbReference type="RefSeq" id="WP_127698968.1">
    <property type="nucleotide sequence ID" value="NZ_SACS01000009.1"/>
</dbReference>
<dbReference type="Pfam" id="PF07715">
    <property type="entry name" value="Plug"/>
    <property type="match status" value="1"/>
</dbReference>
<dbReference type="GO" id="GO:0044718">
    <property type="term" value="P:siderophore transmembrane transport"/>
    <property type="evidence" value="ECO:0007669"/>
    <property type="project" value="TreeGrafter"/>
</dbReference>
<evidence type="ECO:0000256" key="11">
    <source>
        <dbReference type="SAM" id="SignalP"/>
    </source>
</evidence>
<protein>
    <submittedName>
        <fullName evidence="14">TonB-dependent receptor</fullName>
    </submittedName>
</protein>
<evidence type="ECO:0000256" key="8">
    <source>
        <dbReference type="PROSITE-ProRule" id="PRU01360"/>
    </source>
</evidence>
<evidence type="ECO:0000256" key="6">
    <source>
        <dbReference type="ARBA" id="ARBA00023136"/>
    </source>
</evidence>
<keyword evidence="3 8" id="KW-1134">Transmembrane beta strand</keyword>
<dbReference type="PANTHER" id="PTHR30069:SF40">
    <property type="entry name" value="TONB-DEPENDENT RECEPTOR NMB0964-RELATED"/>
    <property type="match status" value="1"/>
</dbReference>
<evidence type="ECO:0000256" key="7">
    <source>
        <dbReference type="ARBA" id="ARBA00023237"/>
    </source>
</evidence>
<dbReference type="Gene3D" id="2.40.170.20">
    <property type="entry name" value="TonB-dependent receptor, beta-barrel domain"/>
    <property type="match status" value="1"/>
</dbReference>
<organism evidence="14 15">
    <name type="scientific">Rheinheimera riviphila</name>
    <dbReference type="NCBI Taxonomy" id="1834037"/>
    <lineage>
        <taxon>Bacteria</taxon>
        <taxon>Pseudomonadati</taxon>
        <taxon>Pseudomonadota</taxon>
        <taxon>Gammaproteobacteria</taxon>
        <taxon>Chromatiales</taxon>
        <taxon>Chromatiaceae</taxon>
        <taxon>Rheinheimera</taxon>
    </lineage>
</organism>
<evidence type="ECO:0000256" key="10">
    <source>
        <dbReference type="SAM" id="MobiDB-lite"/>
    </source>
</evidence>
<proteinExistence type="inferred from homology"/>
<accession>A0A437QSR5</accession>
<comment type="caution">
    <text evidence="14">The sequence shown here is derived from an EMBL/GenBank/DDBJ whole genome shotgun (WGS) entry which is preliminary data.</text>
</comment>
<evidence type="ECO:0000256" key="2">
    <source>
        <dbReference type="ARBA" id="ARBA00022448"/>
    </source>
</evidence>
<evidence type="ECO:0000259" key="12">
    <source>
        <dbReference type="Pfam" id="PF00593"/>
    </source>
</evidence>